<keyword evidence="1" id="KW-0812">Transmembrane</keyword>
<accession>A0ABD4WV71</accession>
<name>A0ABD4WV71_PRIMG</name>
<evidence type="ECO:0000313" key="3">
    <source>
        <dbReference type="Proteomes" id="UP001213771"/>
    </source>
</evidence>
<feature type="transmembrane region" description="Helical" evidence="1">
    <location>
        <begin position="7"/>
        <end position="25"/>
    </location>
</feature>
<dbReference type="Proteomes" id="UP001213771">
    <property type="component" value="Unassembled WGS sequence"/>
</dbReference>
<feature type="transmembrane region" description="Helical" evidence="1">
    <location>
        <begin position="53"/>
        <end position="74"/>
    </location>
</feature>
<sequence>MLILIRSTLIVAMGLYLSIIFLPEVLHVNETVAKYLYILFVGLWFIKSNNRWWINLISLILGTIIGLFVFIALLEFTESI</sequence>
<organism evidence="2 3">
    <name type="scientific">Priestia megaterium</name>
    <name type="common">Bacillus megaterium</name>
    <dbReference type="NCBI Taxonomy" id="1404"/>
    <lineage>
        <taxon>Bacteria</taxon>
        <taxon>Bacillati</taxon>
        <taxon>Bacillota</taxon>
        <taxon>Bacilli</taxon>
        <taxon>Bacillales</taxon>
        <taxon>Bacillaceae</taxon>
        <taxon>Priestia</taxon>
    </lineage>
</organism>
<dbReference type="RefSeq" id="WP_057275027.1">
    <property type="nucleotide sequence ID" value="NZ_JARAOX010000191.1"/>
</dbReference>
<protein>
    <submittedName>
        <fullName evidence="2">Uncharacterized protein</fullName>
    </submittedName>
</protein>
<keyword evidence="1" id="KW-0472">Membrane</keyword>
<comment type="caution">
    <text evidence="2">The sequence shown here is derived from an EMBL/GenBank/DDBJ whole genome shotgun (WGS) entry which is preliminary data.</text>
</comment>
<evidence type="ECO:0000256" key="1">
    <source>
        <dbReference type="SAM" id="Phobius"/>
    </source>
</evidence>
<dbReference type="AlphaFoldDB" id="A0ABD4WV71"/>
<dbReference type="EMBL" id="JARAOX010000191">
    <property type="protein sequence ID" value="MDD9783906.1"/>
    <property type="molecule type" value="Genomic_DNA"/>
</dbReference>
<gene>
    <name evidence="2" type="ORF">PVE99_16165</name>
</gene>
<reference evidence="2 3" key="1">
    <citation type="submission" date="2023-02" db="EMBL/GenBank/DDBJ databases">
        <authorList>
            <person name="Olszewska D."/>
        </authorList>
    </citation>
    <scope>NUCLEOTIDE SEQUENCE [LARGE SCALE GENOMIC DNA]</scope>
    <source>
        <strain evidence="2 3">FDU301</strain>
    </source>
</reference>
<keyword evidence="1" id="KW-1133">Transmembrane helix</keyword>
<evidence type="ECO:0000313" key="2">
    <source>
        <dbReference type="EMBL" id="MDD9783906.1"/>
    </source>
</evidence>
<feature type="transmembrane region" description="Helical" evidence="1">
    <location>
        <begin position="31"/>
        <end position="46"/>
    </location>
</feature>
<proteinExistence type="predicted"/>